<keyword evidence="1" id="KW-0862">Zinc</keyword>
<dbReference type="Gene3D" id="3.30.160.60">
    <property type="entry name" value="Classic Zinc Finger"/>
    <property type="match status" value="1"/>
</dbReference>
<evidence type="ECO:0000256" key="1">
    <source>
        <dbReference type="PROSITE-ProRule" id="PRU00042"/>
    </source>
</evidence>
<evidence type="ECO:0000313" key="4">
    <source>
        <dbReference type="EMBL" id="KAF9980544.1"/>
    </source>
</evidence>
<dbReference type="InterPro" id="IPR013087">
    <property type="entry name" value="Znf_C2H2_type"/>
</dbReference>
<dbReference type="EMBL" id="JAAAHW010003827">
    <property type="protein sequence ID" value="KAF9980544.1"/>
    <property type="molecule type" value="Genomic_DNA"/>
</dbReference>
<dbReference type="GO" id="GO:0008270">
    <property type="term" value="F:zinc ion binding"/>
    <property type="evidence" value="ECO:0007669"/>
    <property type="project" value="UniProtKB-KW"/>
</dbReference>
<dbReference type="PROSITE" id="PS00028">
    <property type="entry name" value="ZINC_FINGER_C2H2_1"/>
    <property type="match status" value="1"/>
</dbReference>
<name>A0A9P6M8Q3_9FUNG</name>
<feature type="domain" description="C2H2-type" evidence="3">
    <location>
        <begin position="23"/>
        <end position="51"/>
    </location>
</feature>
<dbReference type="OrthoDB" id="2421942at2759"/>
<feature type="compositionally biased region" description="Polar residues" evidence="2">
    <location>
        <begin position="80"/>
        <end position="89"/>
    </location>
</feature>
<feature type="compositionally biased region" description="Acidic residues" evidence="2">
    <location>
        <begin position="92"/>
        <end position="104"/>
    </location>
</feature>
<keyword evidence="1" id="KW-0863">Zinc-finger</keyword>
<dbReference type="PROSITE" id="PS50157">
    <property type="entry name" value="ZINC_FINGER_C2H2_2"/>
    <property type="match status" value="1"/>
</dbReference>
<keyword evidence="5" id="KW-1185">Reference proteome</keyword>
<feature type="region of interest" description="Disordered" evidence="2">
    <location>
        <begin position="80"/>
        <end position="104"/>
    </location>
</feature>
<gene>
    <name evidence="4" type="ORF">BGZ65_004963</name>
</gene>
<dbReference type="Proteomes" id="UP000749646">
    <property type="component" value="Unassembled WGS sequence"/>
</dbReference>
<dbReference type="AlphaFoldDB" id="A0A9P6M8Q3"/>
<dbReference type="SMART" id="SM00355">
    <property type="entry name" value="ZnF_C2H2"/>
    <property type="match status" value="2"/>
</dbReference>
<organism evidence="4 5">
    <name type="scientific">Modicella reniformis</name>
    <dbReference type="NCBI Taxonomy" id="1440133"/>
    <lineage>
        <taxon>Eukaryota</taxon>
        <taxon>Fungi</taxon>
        <taxon>Fungi incertae sedis</taxon>
        <taxon>Mucoromycota</taxon>
        <taxon>Mortierellomycotina</taxon>
        <taxon>Mortierellomycetes</taxon>
        <taxon>Mortierellales</taxon>
        <taxon>Mortierellaceae</taxon>
        <taxon>Modicella</taxon>
    </lineage>
</organism>
<protein>
    <recommendedName>
        <fullName evidence="3">C2H2-type domain-containing protein</fullName>
    </recommendedName>
</protein>
<comment type="caution">
    <text evidence="4">The sequence shown here is derived from an EMBL/GenBank/DDBJ whole genome shotgun (WGS) entry which is preliminary data.</text>
</comment>
<evidence type="ECO:0000313" key="5">
    <source>
        <dbReference type="Proteomes" id="UP000749646"/>
    </source>
</evidence>
<evidence type="ECO:0000256" key="2">
    <source>
        <dbReference type="SAM" id="MobiDB-lite"/>
    </source>
</evidence>
<evidence type="ECO:0000259" key="3">
    <source>
        <dbReference type="PROSITE" id="PS50157"/>
    </source>
</evidence>
<reference evidence="4" key="1">
    <citation type="journal article" date="2020" name="Fungal Divers.">
        <title>Resolving the Mortierellaceae phylogeny through synthesis of multi-gene phylogenetics and phylogenomics.</title>
        <authorList>
            <person name="Vandepol N."/>
            <person name="Liber J."/>
            <person name="Desiro A."/>
            <person name="Na H."/>
            <person name="Kennedy M."/>
            <person name="Barry K."/>
            <person name="Grigoriev I.V."/>
            <person name="Miller A.N."/>
            <person name="O'Donnell K."/>
            <person name="Stajich J.E."/>
            <person name="Bonito G."/>
        </authorList>
    </citation>
    <scope>NUCLEOTIDE SEQUENCE</scope>
    <source>
        <strain evidence="4">MES-2147</strain>
    </source>
</reference>
<sequence>MTTQKRHTRSSTGGTQKITEEEFKCDICGKPYKNKKTLLSHLNDCHDNKKKRAHSLRCIHSSCTYAFMSRQKYTEHISICTSGDSSSTTEGHDEDVNEDKDSDELEVQEVVETDVDTSANIPKVGQDEDEEDQSRMFKRLQEQLVSVTGIVNTAEFMLSFTEPIALTLKNGETENVLALPGGTKRLSQDGTVSFKPVKRRADKGSEIQDGELRSALAAHAFGGLVDESNYQLLDEDLCDRTFREDGKHIAKRLGGAIIQSGTSVLLALKVEVYGRTPSEDPHQQDVVFPALGTHVVESLLHDGATKILIGTQTWTALVTSAVILTSGAVVVGPNNTVFNPHPRSKVWILKDSRRNPTIERQTRSEFDSAISLGSYAGVFVSFQAHKFLPVTLKTLWDYLVSKKWSGIKLVAYVFYQLHHNRRLEKIEIESKIEEVKSIKNKTQSDPKILKDVKDLVLAFEECDYVAFPVPRNVSNCLRILAEHTTGAITSLNKDSVASEIEKHIRRVLNKMSSSPFDTAKLALNKY</sequence>
<accession>A0A9P6M8Q3</accession>
<proteinExistence type="predicted"/>
<keyword evidence="1" id="KW-0479">Metal-binding</keyword>